<dbReference type="EMBL" id="CP010536">
    <property type="protein sequence ID" value="AJG20831.1"/>
    <property type="molecule type" value="Genomic_DNA"/>
</dbReference>
<evidence type="ECO:0000313" key="2">
    <source>
        <dbReference type="Proteomes" id="UP000031843"/>
    </source>
</evidence>
<dbReference type="Proteomes" id="UP000031843">
    <property type="component" value="Chromosome main"/>
</dbReference>
<name>A0A0C4YJF8_9BURK</name>
<dbReference type="STRING" id="68895.RR42_m3465"/>
<accession>A0A0C4YJF8</accession>
<sequence length="51" mass="5709">MGDTAAALGGLRREVRLFELDGFDRLGGHLRYSSWTACLGIPPGIRYRCWP</sequence>
<evidence type="ECO:0000313" key="1">
    <source>
        <dbReference type="EMBL" id="AJG20831.1"/>
    </source>
</evidence>
<proteinExistence type="predicted"/>
<keyword evidence="2" id="KW-1185">Reference proteome</keyword>
<gene>
    <name evidence="1" type="ORF">RR42_m3465</name>
</gene>
<protein>
    <submittedName>
        <fullName evidence="1">Uncharacterized protein</fullName>
    </submittedName>
</protein>
<dbReference type="AlphaFoldDB" id="A0A0C4YJF8"/>
<reference evidence="1 2" key="1">
    <citation type="journal article" date="2015" name="Genome Announc.">
        <title>Complete Genome Sequence of Cupriavidus basilensis 4G11, Isolated from the Oak Ridge Field Research Center Site.</title>
        <authorList>
            <person name="Ray J."/>
            <person name="Waters R.J."/>
            <person name="Skerker J.M."/>
            <person name="Kuehl J.V."/>
            <person name="Price M.N."/>
            <person name="Huang J."/>
            <person name="Chakraborty R."/>
            <person name="Arkin A.P."/>
            <person name="Deutschbauer A."/>
        </authorList>
    </citation>
    <scope>NUCLEOTIDE SEQUENCE [LARGE SCALE GENOMIC DNA]</scope>
    <source>
        <strain evidence="1">4G11</strain>
    </source>
</reference>
<dbReference type="KEGG" id="cbw:RR42_m3465"/>
<organism evidence="1 2">
    <name type="scientific">Cupriavidus basilensis</name>
    <dbReference type="NCBI Taxonomy" id="68895"/>
    <lineage>
        <taxon>Bacteria</taxon>
        <taxon>Pseudomonadati</taxon>
        <taxon>Pseudomonadota</taxon>
        <taxon>Betaproteobacteria</taxon>
        <taxon>Burkholderiales</taxon>
        <taxon>Burkholderiaceae</taxon>
        <taxon>Cupriavidus</taxon>
    </lineage>
</organism>